<keyword evidence="1" id="KW-1133">Transmembrane helix</keyword>
<feature type="transmembrane region" description="Helical" evidence="1">
    <location>
        <begin position="25"/>
        <end position="48"/>
    </location>
</feature>
<name>A0ABV8IYK2_9ACTN</name>
<organism evidence="2 3">
    <name type="scientific">Actinoplanes subglobosus</name>
    <dbReference type="NCBI Taxonomy" id="1547892"/>
    <lineage>
        <taxon>Bacteria</taxon>
        <taxon>Bacillati</taxon>
        <taxon>Actinomycetota</taxon>
        <taxon>Actinomycetes</taxon>
        <taxon>Micromonosporales</taxon>
        <taxon>Micromonosporaceae</taxon>
        <taxon>Actinoplanes</taxon>
    </lineage>
</organism>
<comment type="caution">
    <text evidence="2">The sequence shown here is derived from an EMBL/GenBank/DDBJ whole genome shotgun (WGS) entry which is preliminary data.</text>
</comment>
<gene>
    <name evidence="2" type="ORF">ACFO0C_28550</name>
</gene>
<protein>
    <submittedName>
        <fullName evidence="2">Uncharacterized protein</fullName>
    </submittedName>
</protein>
<keyword evidence="1" id="KW-0812">Transmembrane</keyword>
<keyword evidence="1" id="KW-0472">Membrane</keyword>
<dbReference type="Proteomes" id="UP001595867">
    <property type="component" value="Unassembled WGS sequence"/>
</dbReference>
<accession>A0ABV8IYK2</accession>
<evidence type="ECO:0000313" key="2">
    <source>
        <dbReference type="EMBL" id="MFC4068900.1"/>
    </source>
</evidence>
<keyword evidence="3" id="KW-1185">Reference proteome</keyword>
<evidence type="ECO:0000256" key="1">
    <source>
        <dbReference type="SAM" id="Phobius"/>
    </source>
</evidence>
<feature type="transmembrane region" description="Helical" evidence="1">
    <location>
        <begin position="54"/>
        <end position="75"/>
    </location>
</feature>
<dbReference type="RefSeq" id="WP_378069782.1">
    <property type="nucleotide sequence ID" value="NZ_JBHSBL010000019.1"/>
</dbReference>
<evidence type="ECO:0000313" key="3">
    <source>
        <dbReference type="Proteomes" id="UP001595867"/>
    </source>
</evidence>
<proteinExistence type="predicted"/>
<reference evidence="3" key="1">
    <citation type="journal article" date="2019" name="Int. J. Syst. Evol. Microbiol.">
        <title>The Global Catalogue of Microorganisms (GCM) 10K type strain sequencing project: providing services to taxonomists for standard genome sequencing and annotation.</title>
        <authorList>
            <consortium name="The Broad Institute Genomics Platform"/>
            <consortium name="The Broad Institute Genome Sequencing Center for Infectious Disease"/>
            <person name="Wu L."/>
            <person name="Ma J."/>
        </authorList>
    </citation>
    <scope>NUCLEOTIDE SEQUENCE [LARGE SCALE GENOMIC DNA]</scope>
    <source>
        <strain evidence="3">TBRC 5832</strain>
    </source>
</reference>
<sequence>MSEVGKQRETTPHEADRALAITRSILVAGGGFSTTIATILGVAGQWQLGDAPTLWALCSLCIVASMTMFIVAYLVRPHYP</sequence>
<dbReference type="EMBL" id="JBHSBL010000019">
    <property type="protein sequence ID" value="MFC4068900.1"/>
    <property type="molecule type" value="Genomic_DNA"/>
</dbReference>